<sequence>MATMKRSPSAPCVPCRYRKVRCDRRSGTCTNCERLNFNCSYQQGPSRAQGDDKNARSGPPERRRASQACIACRRQKARCSGELPACKACRQRQRVCQYAASDLPVEVGSAISSPFPIRRQELLSAIDRFFGHLYPVPAFAFLHEPSVRKQCESGVLDPSLALSLAAVTNTYLSSNKQVLEECASWIRTVEMEIWDRLHSPSIHQAQSLLLLVHYHIQTGQFGRAYMLVGMTARATTALRLNYERPELDFVAQETRRRLVWSLTSIDSYFSVGLPEHETISYANIYQRLPCSEREFREGIAQPTAEQENDQAKTNPVKNPNPLAACIEVSKIMRDVMRLTRQLAISDAPLLELPGLVQNIQDNLWRLHADLELHAHFVISETISPQEMKGSRWFLRYLLASLCWHQVHCDLYRIFLPGYSEAVSKIILDRTDAVFREHAVDMCHIHVRKIHMILAGVLQHVDVPILSLYVAICAYQAARLSLFLPSLPGPRAQIAAQNAVSDATTALCVLQKFFSHTLFAQDIIADLQDLLQSSAPSESGPYQYGQLAVHSLIRQANFVDDGYEA</sequence>
<feature type="domain" description="Zn(2)-C6 fungal-type" evidence="8">
    <location>
        <begin position="11"/>
        <end position="41"/>
    </location>
</feature>
<dbReference type="GO" id="GO:0005634">
    <property type="term" value="C:nucleus"/>
    <property type="evidence" value="ECO:0007669"/>
    <property type="project" value="UniProtKB-SubCell"/>
</dbReference>
<dbReference type="SUPFAM" id="SSF57701">
    <property type="entry name" value="Zn2/Cys6 DNA-binding domain"/>
    <property type="match status" value="2"/>
</dbReference>
<keyword evidence="10" id="KW-1185">Reference proteome</keyword>
<evidence type="ECO:0000256" key="2">
    <source>
        <dbReference type="ARBA" id="ARBA00022723"/>
    </source>
</evidence>
<dbReference type="GO" id="GO:0000981">
    <property type="term" value="F:DNA-binding transcription factor activity, RNA polymerase II-specific"/>
    <property type="evidence" value="ECO:0007669"/>
    <property type="project" value="InterPro"/>
</dbReference>
<evidence type="ECO:0000313" key="9">
    <source>
        <dbReference type="EMBL" id="KAE8330210.1"/>
    </source>
</evidence>
<dbReference type="InterPro" id="IPR050815">
    <property type="entry name" value="TF_fung"/>
</dbReference>
<dbReference type="PROSITE" id="PS50048">
    <property type="entry name" value="ZN2_CY6_FUNGAL_2"/>
    <property type="match status" value="2"/>
</dbReference>
<evidence type="ECO:0000259" key="8">
    <source>
        <dbReference type="PROSITE" id="PS50048"/>
    </source>
</evidence>
<dbReference type="Pfam" id="PF00172">
    <property type="entry name" value="Zn_clus"/>
    <property type="match status" value="2"/>
</dbReference>
<evidence type="ECO:0000256" key="4">
    <source>
        <dbReference type="ARBA" id="ARBA00023125"/>
    </source>
</evidence>
<accession>A0A5N6XF97</accession>
<dbReference type="GO" id="GO:0009893">
    <property type="term" value="P:positive regulation of metabolic process"/>
    <property type="evidence" value="ECO:0007669"/>
    <property type="project" value="UniProtKB-ARBA"/>
</dbReference>
<dbReference type="InterPro" id="IPR001138">
    <property type="entry name" value="Zn2Cys6_DnaBD"/>
</dbReference>
<feature type="region of interest" description="Disordered" evidence="7">
    <location>
        <begin position="43"/>
        <end position="62"/>
    </location>
</feature>
<evidence type="ECO:0000256" key="5">
    <source>
        <dbReference type="ARBA" id="ARBA00023163"/>
    </source>
</evidence>
<dbReference type="PANTHER" id="PTHR47338">
    <property type="entry name" value="ZN(II)2CYS6 TRANSCRIPTION FACTOR (EUROFUNG)-RELATED"/>
    <property type="match status" value="1"/>
</dbReference>
<reference evidence="10" key="1">
    <citation type="submission" date="2019-04" db="EMBL/GenBank/DDBJ databases">
        <title>Friends and foes A comparative genomics studyof 23 Aspergillus species from section Flavi.</title>
        <authorList>
            <consortium name="DOE Joint Genome Institute"/>
            <person name="Kjaerbolling I."/>
            <person name="Vesth T."/>
            <person name="Frisvad J.C."/>
            <person name="Nybo J.L."/>
            <person name="Theobald S."/>
            <person name="Kildgaard S."/>
            <person name="Isbrandt T."/>
            <person name="Kuo A."/>
            <person name="Sato A."/>
            <person name="Lyhne E.K."/>
            <person name="Kogle M.E."/>
            <person name="Wiebenga A."/>
            <person name="Kun R.S."/>
            <person name="Lubbers R.J."/>
            <person name="Makela M.R."/>
            <person name="Barry K."/>
            <person name="Chovatia M."/>
            <person name="Clum A."/>
            <person name="Daum C."/>
            <person name="Haridas S."/>
            <person name="He G."/>
            <person name="LaButti K."/>
            <person name="Lipzen A."/>
            <person name="Mondo S."/>
            <person name="Riley R."/>
            <person name="Salamov A."/>
            <person name="Simmons B.A."/>
            <person name="Magnuson J.K."/>
            <person name="Henrissat B."/>
            <person name="Mortensen U.H."/>
            <person name="Larsen T.O."/>
            <person name="Devries R.P."/>
            <person name="Grigoriev I.V."/>
            <person name="Machida M."/>
            <person name="Baker S.E."/>
            <person name="Andersen M.R."/>
        </authorList>
    </citation>
    <scope>NUCLEOTIDE SEQUENCE [LARGE SCALE GENOMIC DNA]</scope>
    <source>
        <strain evidence="10">CBS 130017</strain>
    </source>
</reference>
<protein>
    <submittedName>
        <fullName evidence="9">Fungal-specific transcription factor domain-containing protein</fullName>
    </submittedName>
</protein>
<comment type="subcellular location">
    <subcellularLocation>
        <location evidence="1">Nucleus</location>
    </subcellularLocation>
</comment>
<dbReference type="InterPro" id="IPR007219">
    <property type="entry name" value="XnlR_reg_dom"/>
</dbReference>
<dbReference type="CDD" id="cd00067">
    <property type="entry name" value="GAL4"/>
    <property type="match status" value="2"/>
</dbReference>
<dbReference type="Pfam" id="PF04082">
    <property type="entry name" value="Fungal_trans"/>
    <property type="match status" value="1"/>
</dbReference>
<keyword evidence="6" id="KW-0539">Nucleus</keyword>
<evidence type="ECO:0000256" key="7">
    <source>
        <dbReference type="SAM" id="MobiDB-lite"/>
    </source>
</evidence>
<evidence type="ECO:0000313" key="10">
    <source>
        <dbReference type="Proteomes" id="UP000325945"/>
    </source>
</evidence>
<dbReference type="EMBL" id="ML741775">
    <property type="protein sequence ID" value="KAE8330210.1"/>
    <property type="molecule type" value="Genomic_DNA"/>
</dbReference>
<name>A0A5N6XF97_9EURO</name>
<evidence type="ECO:0000256" key="6">
    <source>
        <dbReference type="ARBA" id="ARBA00023242"/>
    </source>
</evidence>
<keyword evidence="4" id="KW-0238">DNA-binding</keyword>
<proteinExistence type="predicted"/>
<keyword evidence="3" id="KW-0805">Transcription regulation</keyword>
<dbReference type="PANTHER" id="PTHR47338:SF7">
    <property type="entry name" value="ZN(II)2CYS6 TRANSCRIPTION FACTOR (EUROFUNG)"/>
    <property type="match status" value="1"/>
</dbReference>
<dbReference type="CDD" id="cd12148">
    <property type="entry name" value="fungal_TF_MHR"/>
    <property type="match status" value="1"/>
</dbReference>
<feature type="domain" description="Zn(2)-C6 fungal-type" evidence="8">
    <location>
        <begin position="68"/>
        <end position="98"/>
    </location>
</feature>
<dbReference type="GO" id="GO:0003677">
    <property type="term" value="F:DNA binding"/>
    <property type="evidence" value="ECO:0007669"/>
    <property type="project" value="UniProtKB-KW"/>
</dbReference>
<keyword evidence="5" id="KW-0804">Transcription</keyword>
<dbReference type="InterPro" id="IPR036864">
    <property type="entry name" value="Zn2-C6_fun-type_DNA-bd_sf"/>
</dbReference>
<feature type="compositionally biased region" description="Basic and acidic residues" evidence="7">
    <location>
        <begin position="49"/>
        <end position="62"/>
    </location>
</feature>
<dbReference type="GO" id="GO:0006351">
    <property type="term" value="P:DNA-templated transcription"/>
    <property type="evidence" value="ECO:0007669"/>
    <property type="project" value="InterPro"/>
</dbReference>
<dbReference type="GO" id="GO:0008270">
    <property type="term" value="F:zinc ion binding"/>
    <property type="evidence" value="ECO:0007669"/>
    <property type="project" value="InterPro"/>
</dbReference>
<dbReference type="SMART" id="SM00066">
    <property type="entry name" value="GAL4"/>
    <property type="match status" value="2"/>
</dbReference>
<dbReference type="Gene3D" id="4.10.240.10">
    <property type="entry name" value="Zn(2)-C6 fungal-type DNA-binding domain"/>
    <property type="match status" value="2"/>
</dbReference>
<gene>
    <name evidence="9" type="ORF">BDV39DRAFT_213329</name>
</gene>
<dbReference type="Proteomes" id="UP000325945">
    <property type="component" value="Unassembled WGS sequence"/>
</dbReference>
<keyword evidence="2" id="KW-0479">Metal-binding</keyword>
<evidence type="ECO:0000256" key="3">
    <source>
        <dbReference type="ARBA" id="ARBA00023015"/>
    </source>
</evidence>
<dbReference type="AlphaFoldDB" id="A0A5N6XF97"/>
<dbReference type="PROSITE" id="PS00463">
    <property type="entry name" value="ZN2_CY6_FUNGAL_1"/>
    <property type="match status" value="2"/>
</dbReference>
<organism evidence="9 10">
    <name type="scientific">Aspergillus sergii</name>
    <dbReference type="NCBI Taxonomy" id="1034303"/>
    <lineage>
        <taxon>Eukaryota</taxon>
        <taxon>Fungi</taxon>
        <taxon>Dikarya</taxon>
        <taxon>Ascomycota</taxon>
        <taxon>Pezizomycotina</taxon>
        <taxon>Eurotiomycetes</taxon>
        <taxon>Eurotiomycetidae</taxon>
        <taxon>Eurotiales</taxon>
        <taxon>Aspergillaceae</taxon>
        <taxon>Aspergillus</taxon>
        <taxon>Aspergillus subgen. Circumdati</taxon>
    </lineage>
</organism>
<evidence type="ECO:0000256" key="1">
    <source>
        <dbReference type="ARBA" id="ARBA00004123"/>
    </source>
</evidence>